<keyword evidence="2" id="KW-0805">Transcription regulation</keyword>
<evidence type="ECO:0000256" key="5">
    <source>
        <dbReference type="ARBA" id="ARBA00023242"/>
    </source>
</evidence>
<feature type="region of interest" description="Disordered" evidence="6">
    <location>
        <begin position="146"/>
        <end position="181"/>
    </location>
</feature>
<keyword evidence="5" id="KW-0539">Nucleus</keyword>
<gene>
    <name evidence="8" type="ORF">BUALT_Bualt12G0030200</name>
</gene>
<dbReference type="Proteomes" id="UP000826271">
    <property type="component" value="Unassembled WGS sequence"/>
</dbReference>
<dbReference type="PANTHER" id="PTHR13935:SF41">
    <property type="entry name" value="TRANSCRIPTION FACTOR ORG2-RELATED"/>
    <property type="match status" value="1"/>
</dbReference>
<evidence type="ECO:0000313" key="8">
    <source>
        <dbReference type="EMBL" id="KAG8372089.1"/>
    </source>
</evidence>
<evidence type="ECO:0000256" key="1">
    <source>
        <dbReference type="ARBA" id="ARBA00004123"/>
    </source>
</evidence>
<dbReference type="GO" id="GO:0000977">
    <property type="term" value="F:RNA polymerase II transcription regulatory region sequence-specific DNA binding"/>
    <property type="evidence" value="ECO:0007669"/>
    <property type="project" value="TreeGrafter"/>
</dbReference>
<protein>
    <recommendedName>
        <fullName evidence="7">BHLH domain-containing protein</fullName>
    </recommendedName>
</protein>
<sequence>MLAIFPQEFSSLGGWHLEDPIHEHEINNYNLFGDRRIENSDSINDLPSPNSSSIQPKNGEFPSFHHEQDGMFHDNKTVKKINHNASERDRRKRINTLYSTLRSLLPLDDQSKKLSIPDTVSRVLKYVPELQKEVERLTQRKETLINSNNNTSIQEQDSSLFNKNHRTKTSTKSSSSSAAVVSSTRISDREIVIQISMPRVEKNSFCEAIMNLEEEGFLVLNASCFESFEGRVFCNLHLLQARGSQMMDAEMLKKKISIIL</sequence>
<dbReference type="GO" id="GO:0046983">
    <property type="term" value="F:protein dimerization activity"/>
    <property type="evidence" value="ECO:0007669"/>
    <property type="project" value="InterPro"/>
</dbReference>
<evidence type="ECO:0000256" key="3">
    <source>
        <dbReference type="ARBA" id="ARBA00023125"/>
    </source>
</evidence>
<dbReference type="Gene3D" id="4.10.280.10">
    <property type="entry name" value="Helix-loop-helix DNA-binding domain"/>
    <property type="match status" value="1"/>
</dbReference>
<name>A0AAV6WN00_9LAMI</name>
<dbReference type="InterPro" id="IPR015660">
    <property type="entry name" value="MASH1/Ascl1a-like"/>
</dbReference>
<dbReference type="InterPro" id="IPR011598">
    <property type="entry name" value="bHLH_dom"/>
</dbReference>
<keyword evidence="4" id="KW-0804">Transcription</keyword>
<dbReference type="GO" id="GO:0000981">
    <property type="term" value="F:DNA-binding transcription factor activity, RNA polymerase II-specific"/>
    <property type="evidence" value="ECO:0007669"/>
    <property type="project" value="TreeGrafter"/>
</dbReference>
<dbReference type="EMBL" id="WHWC01000012">
    <property type="protein sequence ID" value="KAG8372089.1"/>
    <property type="molecule type" value="Genomic_DNA"/>
</dbReference>
<evidence type="ECO:0000256" key="6">
    <source>
        <dbReference type="SAM" id="MobiDB-lite"/>
    </source>
</evidence>
<dbReference type="FunFam" id="4.10.280.10:FF:000074">
    <property type="entry name" value="Transcription factor ORG2"/>
    <property type="match status" value="1"/>
</dbReference>
<feature type="domain" description="BHLH" evidence="7">
    <location>
        <begin position="78"/>
        <end position="130"/>
    </location>
</feature>
<keyword evidence="3" id="KW-0238">DNA-binding</keyword>
<dbReference type="GO" id="GO:0090575">
    <property type="term" value="C:RNA polymerase II transcription regulator complex"/>
    <property type="evidence" value="ECO:0007669"/>
    <property type="project" value="TreeGrafter"/>
</dbReference>
<accession>A0AAV6WN00</accession>
<comment type="subcellular location">
    <subcellularLocation>
        <location evidence="1">Nucleus</location>
    </subcellularLocation>
</comment>
<proteinExistence type="predicted"/>
<comment type="caution">
    <text evidence="8">The sequence shown here is derived from an EMBL/GenBank/DDBJ whole genome shotgun (WGS) entry which is preliminary data.</text>
</comment>
<feature type="compositionally biased region" description="Polar residues" evidence="6">
    <location>
        <begin position="146"/>
        <end position="162"/>
    </location>
</feature>
<evidence type="ECO:0000259" key="7">
    <source>
        <dbReference type="PROSITE" id="PS50888"/>
    </source>
</evidence>
<dbReference type="SUPFAM" id="SSF47459">
    <property type="entry name" value="HLH, helix-loop-helix DNA-binding domain"/>
    <property type="match status" value="1"/>
</dbReference>
<dbReference type="PANTHER" id="PTHR13935">
    <property type="entry name" value="ACHAETE-SCUTE TRANSCRIPTION FACTOR-RELATED"/>
    <property type="match status" value="1"/>
</dbReference>
<dbReference type="PROSITE" id="PS50888">
    <property type="entry name" value="BHLH"/>
    <property type="match status" value="1"/>
</dbReference>
<reference evidence="8" key="1">
    <citation type="submission" date="2019-10" db="EMBL/GenBank/DDBJ databases">
        <authorList>
            <person name="Zhang R."/>
            <person name="Pan Y."/>
            <person name="Wang J."/>
            <person name="Ma R."/>
            <person name="Yu S."/>
        </authorList>
    </citation>
    <scope>NUCLEOTIDE SEQUENCE</scope>
    <source>
        <strain evidence="8">LA-IB0</strain>
        <tissue evidence="8">Leaf</tissue>
    </source>
</reference>
<dbReference type="AlphaFoldDB" id="A0AAV6WN00"/>
<dbReference type="InterPro" id="IPR036638">
    <property type="entry name" value="HLH_DNA-bd_sf"/>
</dbReference>
<evidence type="ECO:0000256" key="4">
    <source>
        <dbReference type="ARBA" id="ARBA00023163"/>
    </source>
</evidence>
<dbReference type="GO" id="GO:0010106">
    <property type="term" value="P:cellular response to iron ion starvation"/>
    <property type="evidence" value="ECO:0007669"/>
    <property type="project" value="UniProtKB-ARBA"/>
</dbReference>
<keyword evidence="9" id="KW-1185">Reference proteome</keyword>
<evidence type="ECO:0000256" key="2">
    <source>
        <dbReference type="ARBA" id="ARBA00023015"/>
    </source>
</evidence>
<evidence type="ECO:0000313" key="9">
    <source>
        <dbReference type="Proteomes" id="UP000826271"/>
    </source>
</evidence>
<dbReference type="CDD" id="cd18914">
    <property type="entry name" value="bHLH_AtORG2_like"/>
    <property type="match status" value="1"/>
</dbReference>
<feature type="compositionally biased region" description="Low complexity" evidence="6">
    <location>
        <begin position="170"/>
        <end position="181"/>
    </location>
</feature>
<organism evidence="8 9">
    <name type="scientific">Buddleja alternifolia</name>
    <dbReference type="NCBI Taxonomy" id="168488"/>
    <lineage>
        <taxon>Eukaryota</taxon>
        <taxon>Viridiplantae</taxon>
        <taxon>Streptophyta</taxon>
        <taxon>Embryophyta</taxon>
        <taxon>Tracheophyta</taxon>
        <taxon>Spermatophyta</taxon>
        <taxon>Magnoliopsida</taxon>
        <taxon>eudicotyledons</taxon>
        <taxon>Gunneridae</taxon>
        <taxon>Pentapetalae</taxon>
        <taxon>asterids</taxon>
        <taxon>lamiids</taxon>
        <taxon>Lamiales</taxon>
        <taxon>Scrophulariaceae</taxon>
        <taxon>Buddlejeae</taxon>
        <taxon>Buddleja</taxon>
    </lineage>
</organism>
<dbReference type="Pfam" id="PF00010">
    <property type="entry name" value="HLH"/>
    <property type="match status" value="1"/>
</dbReference>
<dbReference type="SMART" id="SM00353">
    <property type="entry name" value="HLH"/>
    <property type="match status" value="1"/>
</dbReference>